<evidence type="ECO:0000313" key="1">
    <source>
        <dbReference type="EMBL" id="KAF0301457.1"/>
    </source>
</evidence>
<name>A0A6A4W0B1_AMPAM</name>
<proteinExistence type="predicted"/>
<dbReference type="Proteomes" id="UP000440578">
    <property type="component" value="Unassembled WGS sequence"/>
</dbReference>
<accession>A0A6A4W0B1</accession>
<keyword evidence="2" id="KW-1185">Reference proteome</keyword>
<protein>
    <submittedName>
        <fullName evidence="1">Uncharacterized protein</fullName>
    </submittedName>
</protein>
<evidence type="ECO:0000313" key="2">
    <source>
        <dbReference type="Proteomes" id="UP000440578"/>
    </source>
</evidence>
<dbReference type="EMBL" id="VIIS01001163">
    <property type="protein sequence ID" value="KAF0301457.1"/>
    <property type="molecule type" value="Genomic_DNA"/>
</dbReference>
<organism evidence="1 2">
    <name type="scientific">Amphibalanus amphitrite</name>
    <name type="common">Striped barnacle</name>
    <name type="synonym">Balanus amphitrite</name>
    <dbReference type="NCBI Taxonomy" id="1232801"/>
    <lineage>
        <taxon>Eukaryota</taxon>
        <taxon>Metazoa</taxon>
        <taxon>Ecdysozoa</taxon>
        <taxon>Arthropoda</taxon>
        <taxon>Crustacea</taxon>
        <taxon>Multicrustacea</taxon>
        <taxon>Cirripedia</taxon>
        <taxon>Thoracica</taxon>
        <taxon>Thoracicalcarea</taxon>
        <taxon>Balanomorpha</taxon>
        <taxon>Balanoidea</taxon>
        <taxon>Balanidae</taxon>
        <taxon>Amphibalaninae</taxon>
        <taxon>Amphibalanus</taxon>
    </lineage>
</organism>
<reference evidence="1 2" key="1">
    <citation type="submission" date="2019-07" db="EMBL/GenBank/DDBJ databases">
        <title>Draft genome assembly of a fouling barnacle, Amphibalanus amphitrite (Darwin, 1854): The first reference genome for Thecostraca.</title>
        <authorList>
            <person name="Kim W."/>
        </authorList>
    </citation>
    <scope>NUCLEOTIDE SEQUENCE [LARGE SCALE GENOMIC DNA]</scope>
    <source>
        <strain evidence="1">SNU_AA5</strain>
        <tissue evidence="1">Soma without cirri and trophi</tissue>
    </source>
</reference>
<comment type="caution">
    <text evidence="1">The sequence shown here is derived from an EMBL/GenBank/DDBJ whole genome shotgun (WGS) entry which is preliminary data.</text>
</comment>
<dbReference type="AlphaFoldDB" id="A0A6A4W0B1"/>
<sequence>MQELAAMAAKFSVGSIKDIKPEEFIGFGMKDSHVYREMFMEATKTMDANSRTWVIILATTVKNRERILVELNTKFLTAPWRNTVQNFFMTKTVTKNSDNVGPEKLMPVVSIPAYIPPITALVWKQMKVPTERTYENFVRNQWVAQLYVLDDVLADQRRFEEDLWENQITKGGRTYERGFQEKYWLTKSKDRYPLLMWNMTRYLPNKEDPYTKVDIEAWLKLTGEDQAGED</sequence>
<gene>
    <name evidence="1" type="ORF">FJT64_026241</name>
</gene>